<dbReference type="Proteomes" id="UP001058003">
    <property type="component" value="Chromosome"/>
</dbReference>
<accession>A0A9Q9ICI9</accession>
<dbReference type="AlphaFoldDB" id="A0A9Q9ICI9"/>
<reference evidence="3" key="1">
    <citation type="submission" date="2021-04" db="EMBL/GenBank/DDBJ databases">
        <title>Dactylosporangium aurantiacum NRRL B-8018 full assembly.</title>
        <authorList>
            <person name="Hartkoorn R.C."/>
            <person name="Beaudoing E."/>
            <person name="Hot D."/>
        </authorList>
    </citation>
    <scope>NUCLEOTIDE SEQUENCE</scope>
    <source>
        <strain evidence="3">NRRL B-8018</strain>
    </source>
</reference>
<organism evidence="3 4">
    <name type="scientific">Dactylosporangium aurantiacum</name>
    <dbReference type="NCBI Taxonomy" id="35754"/>
    <lineage>
        <taxon>Bacteria</taxon>
        <taxon>Bacillati</taxon>
        <taxon>Actinomycetota</taxon>
        <taxon>Actinomycetes</taxon>
        <taxon>Micromonosporales</taxon>
        <taxon>Micromonosporaceae</taxon>
        <taxon>Dactylosporangium</taxon>
    </lineage>
</organism>
<dbReference type="RefSeq" id="WP_162189810.1">
    <property type="nucleotide sequence ID" value="NZ_CP073767.1"/>
</dbReference>
<dbReference type="InterPro" id="IPR000073">
    <property type="entry name" value="AB_hydrolase_1"/>
</dbReference>
<gene>
    <name evidence="3" type="ORF">Daura_28185</name>
</gene>
<dbReference type="PANTHER" id="PTHR43798">
    <property type="entry name" value="MONOACYLGLYCEROL LIPASE"/>
    <property type="match status" value="1"/>
</dbReference>
<name>A0A9Q9ICI9_9ACTN</name>
<keyword evidence="4" id="KW-1185">Reference proteome</keyword>
<dbReference type="Gene3D" id="3.40.50.1820">
    <property type="entry name" value="alpha/beta hydrolase"/>
    <property type="match status" value="1"/>
</dbReference>
<dbReference type="PANTHER" id="PTHR43798:SF31">
    <property type="entry name" value="AB HYDROLASE SUPERFAMILY PROTEIN YCLE"/>
    <property type="match status" value="1"/>
</dbReference>
<dbReference type="SUPFAM" id="SSF53474">
    <property type="entry name" value="alpha/beta-Hydrolases"/>
    <property type="match status" value="1"/>
</dbReference>
<dbReference type="PRINTS" id="PR00111">
    <property type="entry name" value="ABHYDROLASE"/>
</dbReference>
<evidence type="ECO:0000313" key="4">
    <source>
        <dbReference type="Proteomes" id="UP001058003"/>
    </source>
</evidence>
<dbReference type="GO" id="GO:0016787">
    <property type="term" value="F:hydrolase activity"/>
    <property type="evidence" value="ECO:0007669"/>
    <property type="project" value="UniProtKB-KW"/>
</dbReference>
<evidence type="ECO:0000259" key="2">
    <source>
        <dbReference type="Pfam" id="PF12697"/>
    </source>
</evidence>
<dbReference type="EMBL" id="CP073767">
    <property type="protein sequence ID" value="UWZ50698.1"/>
    <property type="molecule type" value="Genomic_DNA"/>
</dbReference>
<dbReference type="KEGG" id="daur:Daura_28185"/>
<evidence type="ECO:0000313" key="3">
    <source>
        <dbReference type="EMBL" id="UWZ50698.1"/>
    </source>
</evidence>
<sequence>MRGAVALDGGSLAYRSVGSGPWVVFIHGFTLDQRMWFPQVRRFRQACTVLTYDCRGFGRSTTPVGPYNHADDLRSLLSALGAPAVHLVGLSMGGRIALSYALRWPRAVRSLALIGTDVGGYRHRIDWDVQAGPDSLDAARRRWLHHDLFRTTRGHRTAWDRVTRMVGDYSGWHWLHDDVRRPVDTGTWDRLDEIGTPTTVIVGRDDLPDFHRIAAALERRMPLARKVVVRGAGHLVNLEAPGACNALLDAHLAAHA</sequence>
<keyword evidence="1 3" id="KW-0378">Hydrolase</keyword>
<dbReference type="Pfam" id="PF12697">
    <property type="entry name" value="Abhydrolase_6"/>
    <property type="match status" value="1"/>
</dbReference>
<feature type="domain" description="AB hydrolase-1" evidence="2">
    <location>
        <begin position="23"/>
        <end position="246"/>
    </location>
</feature>
<proteinExistence type="predicted"/>
<dbReference type="GO" id="GO:0016020">
    <property type="term" value="C:membrane"/>
    <property type="evidence" value="ECO:0007669"/>
    <property type="project" value="TreeGrafter"/>
</dbReference>
<evidence type="ECO:0000256" key="1">
    <source>
        <dbReference type="ARBA" id="ARBA00022801"/>
    </source>
</evidence>
<dbReference type="InterPro" id="IPR050266">
    <property type="entry name" value="AB_hydrolase_sf"/>
</dbReference>
<protein>
    <submittedName>
        <fullName evidence="3">Alpha/beta fold hydrolase</fullName>
    </submittedName>
</protein>
<dbReference type="InterPro" id="IPR029058">
    <property type="entry name" value="AB_hydrolase_fold"/>
</dbReference>